<dbReference type="Gene3D" id="1.10.150.20">
    <property type="entry name" value="5' to 3' exonuclease, C-terminal subdomain"/>
    <property type="match status" value="1"/>
</dbReference>
<protein>
    <recommendedName>
        <fullName evidence="7">UvrABC system protein C</fullName>
        <shortName evidence="7">Protein UvrC</shortName>
    </recommendedName>
    <alternativeName>
        <fullName evidence="7">Excinuclease ABC subunit C</fullName>
    </alternativeName>
</protein>
<accession>A0A1M5YJM7</accession>
<dbReference type="InterPro" id="IPR047296">
    <property type="entry name" value="GIY-YIG_UvrC_Cho"/>
</dbReference>
<organism evidence="11 12">
    <name type="scientific">Clostridium intestinale DSM 6191</name>
    <dbReference type="NCBI Taxonomy" id="1121320"/>
    <lineage>
        <taxon>Bacteria</taxon>
        <taxon>Bacillati</taxon>
        <taxon>Bacillota</taxon>
        <taxon>Clostridia</taxon>
        <taxon>Eubacteriales</taxon>
        <taxon>Clostridiaceae</taxon>
        <taxon>Clostridium</taxon>
    </lineage>
</organism>
<evidence type="ECO:0000313" key="12">
    <source>
        <dbReference type="Proteomes" id="UP000184241"/>
    </source>
</evidence>
<comment type="similarity">
    <text evidence="7">Belongs to the UvrC family.</text>
</comment>
<dbReference type="EMBL" id="FQXU01000006">
    <property type="protein sequence ID" value="SHI12231.1"/>
    <property type="molecule type" value="Genomic_DNA"/>
</dbReference>
<dbReference type="PROSITE" id="PS50164">
    <property type="entry name" value="GIY_YIG"/>
    <property type="match status" value="1"/>
</dbReference>
<feature type="domain" description="GIY-YIG" evidence="9">
    <location>
        <begin position="16"/>
        <end position="95"/>
    </location>
</feature>
<dbReference type="Proteomes" id="UP000184241">
    <property type="component" value="Unassembled WGS sequence"/>
</dbReference>
<evidence type="ECO:0000256" key="6">
    <source>
        <dbReference type="ARBA" id="ARBA00023236"/>
    </source>
</evidence>
<dbReference type="PROSITE" id="PS50165">
    <property type="entry name" value="UVRC"/>
    <property type="match status" value="1"/>
</dbReference>
<name>A0A1M5YJM7_9CLOT</name>
<evidence type="ECO:0000256" key="7">
    <source>
        <dbReference type="HAMAP-Rule" id="MF_00203"/>
    </source>
</evidence>
<keyword evidence="2 7" id="KW-0227">DNA damage</keyword>
<dbReference type="GO" id="GO:0006289">
    <property type="term" value="P:nucleotide-excision repair"/>
    <property type="evidence" value="ECO:0007669"/>
    <property type="project" value="UniProtKB-UniRule"/>
</dbReference>
<reference evidence="11 12" key="1">
    <citation type="submission" date="2016-11" db="EMBL/GenBank/DDBJ databases">
        <authorList>
            <person name="Jaros S."/>
            <person name="Januszkiewicz K."/>
            <person name="Wedrychowicz H."/>
        </authorList>
    </citation>
    <scope>NUCLEOTIDE SEQUENCE [LARGE SCALE GENOMIC DNA]</scope>
    <source>
        <strain evidence="11 12">DSM 6191</strain>
    </source>
</reference>
<evidence type="ECO:0000256" key="1">
    <source>
        <dbReference type="ARBA" id="ARBA00022490"/>
    </source>
</evidence>
<dbReference type="Pfam" id="PF22920">
    <property type="entry name" value="UvrC_RNaseH"/>
    <property type="match status" value="1"/>
</dbReference>
<dbReference type="Pfam" id="PF08459">
    <property type="entry name" value="UvrC_RNaseH_dom"/>
    <property type="match status" value="1"/>
</dbReference>
<evidence type="ECO:0000259" key="10">
    <source>
        <dbReference type="PROSITE" id="PS50165"/>
    </source>
</evidence>
<dbReference type="InterPro" id="IPR038476">
    <property type="entry name" value="UvrC_RNase_H_dom_sf"/>
</dbReference>
<dbReference type="SUPFAM" id="SSF47781">
    <property type="entry name" value="RuvA domain 2-like"/>
    <property type="match status" value="1"/>
</dbReference>
<dbReference type="HAMAP" id="MF_00203">
    <property type="entry name" value="UvrC"/>
    <property type="match status" value="1"/>
</dbReference>
<dbReference type="InterPro" id="IPR036876">
    <property type="entry name" value="UVR_dom_sf"/>
</dbReference>
<dbReference type="PROSITE" id="PS50151">
    <property type="entry name" value="UVR"/>
    <property type="match status" value="1"/>
</dbReference>
<dbReference type="PANTHER" id="PTHR30562:SF1">
    <property type="entry name" value="UVRABC SYSTEM PROTEIN C"/>
    <property type="match status" value="1"/>
</dbReference>
<gene>
    <name evidence="7" type="primary">uvrC</name>
    <name evidence="11" type="ORF">SAMN02745941_02070</name>
</gene>
<dbReference type="InterPro" id="IPR001943">
    <property type="entry name" value="UVR_dom"/>
</dbReference>
<dbReference type="InterPro" id="IPR050066">
    <property type="entry name" value="UvrABC_protein_C"/>
</dbReference>
<dbReference type="PANTHER" id="PTHR30562">
    <property type="entry name" value="UVRC/OXIDOREDUCTASE"/>
    <property type="match status" value="1"/>
</dbReference>
<keyword evidence="5 7" id="KW-0234">DNA repair</keyword>
<dbReference type="InterPro" id="IPR041663">
    <property type="entry name" value="DisA/LigA_HHH"/>
</dbReference>
<dbReference type="InterPro" id="IPR000305">
    <property type="entry name" value="GIY-YIG_endonuc"/>
</dbReference>
<keyword evidence="4 7" id="KW-0267">Excision nuclease</keyword>
<dbReference type="InterPro" id="IPR010994">
    <property type="entry name" value="RuvA_2-like"/>
</dbReference>
<dbReference type="InterPro" id="IPR035901">
    <property type="entry name" value="GIY-YIG_endonuc_sf"/>
</dbReference>
<proteinExistence type="inferred from homology"/>
<evidence type="ECO:0000256" key="3">
    <source>
        <dbReference type="ARBA" id="ARBA00022769"/>
    </source>
</evidence>
<dbReference type="CDD" id="cd10434">
    <property type="entry name" value="GIY-YIG_UvrC_Cho"/>
    <property type="match status" value="1"/>
</dbReference>
<dbReference type="Pfam" id="PF12826">
    <property type="entry name" value="HHH_2"/>
    <property type="match status" value="1"/>
</dbReference>
<comment type="subunit">
    <text evidence="7">Interacts with UvrB in an incision complex.</text>
</comment>
<dbReference type="Gene3D" id="3.30.420.340">
    <property type="entry name" value="UvrC, RNAse H endonuclease domain"/>
    <property type="match status" value="1"/>
</dbReference>
<dbReference type="GO" id="GO:0009432">
    <property type="term" value="P:SOS response"/>
    <property type="evidence" value="ECO:0007669"/>
    <property type="project" value="UniProtKB-UniRule"/>
</dbReference>
<dbReference type="GO" id="GO:0003677">
    <property type="term" value="F:DNA binding"/>
    <property type="evidence" value="ECO:0007669"/>
    <property type="project" value="UniProtKB-UniRule"/>
</dbReference>
<dbReference type="Gene3D" id="3.40.1440.10">
    <property type="entry name" value="GIY-YIG endonuclease"/>
    <property type="match status" value="1"/>
</dbReference>
<sequence length="623" mass="72206">MVFIFDFEYHLKNLPEKPGVYIMKNSLGEIIYVGKAKVLKNRVRQYFQSSKNHSEKVKKMVANISEFEYIVTDSEMEALLLECNLIKKHSPKYNIALKDDKFYPFIKITMNEDFPRVFVTRNYAKDGNKYFGPYVNGTAVYETITLIKKIFPLRTCKRSIIEGGEKTRPCLNYHINLCKAPCAALISKAEYRKMIDQIIDILNGKDNYIVKELKEKMLKASNELEFEEAGGYRDKILAIENIIEKQKMFTVKEGEEDYINLYCDEKDCCVQIFFSRDGKISGREHFVFEDKAGYNKREILREFITSFYGGTAQIPKNVYVPDVDDLELLEEFLTIKRGSKVWIKIPKKGEKINLLDMVEENAKVTLDKFKDKILSDKEINRVALEELREILELDELPMRIEAYDISNIQGVDSVGTMVVFEEGKPKNSDYRRFRIKTVQGPNDYESMREVLTRRFAHGLEEVKQIQERKLTLGGGKFSVFPDVILMDGGKGQVNIALEVLQSFGVDIPVCGMVKDDKHSTRGLIYNNQEILLSRRSNLFHMLTRIQDEVHRFAITYHRSLRDKRTLHSILEDIPYVGEKRRRNLLLKFGSVDNIKKATVEELLETPGIDKKAADSIKKYFSGN</sequence>
<keyword evidence="1 7" id="KW-0963">Cytoplasm</keyword>
<dbReference type="Pfam" id="PF01541">
    <property type="entry name" value="GIY-YIG"/>
    <property type="match status" value="1"/>
</dbReference>
<dbReference type="FunFam" id="3.40.1440.10:FF:000001">
    <property type="entry name" value="UvrABC system protein C"/>
    <property type="match status" value="1"/>
</dbReference>
<feature type="domain" description="UVR" evidence="8">
    <location>
        <begin position="207"/>
        <end position="242"/>
    </location>
</feature>
<dbReference type="InterPro" id="IPR001162">
    <property type="entry name" value="UvrC_RNase_H_dom"/>
</dbReference>
<feature type="domain" description="UvrC family homology region profile" evidence="10">
    <location>
        <begin position="269"/>
        <end position="500"/>
    </location>
</feature>
<keyword evidence="6 7" id="KW-0742">SOS response</keyword>
<keyword evidence="3 7" id="KW-0228">DNA excision</keyword>
<dbReference type="Pfam" id="PF02151">
    <property type="entry name" value="UVR"/>
    <property type="match status" value="1"/>
</dbReference>
<evidence type="ECO:0000259" key="9">
    <source>
        <dbReference type="PROSITE" id="PS50164"/>
    </source>
</evidence>
<dbReference type="GO" id="GO:0005737">
    <property type="term" value="C:cytoplasm"/>
    <property type="evidence" value="ECO:0007669"/>
    <property type="project" value="UniProtKB-SubCell"/>
</dbReference>
<evidence type="ECO:0000313" key="11">
    <source>
        <dbReference type="EMBL" id="SHI12231.1"/>
    </source>
</evidence>
<comment type="subcellular location">
    <subcellularLocation>
        <location evidence="7">Cytoplasm</location>
    </subcellularLocation>
</comment>
<evidence type="ECO:0000256" key="4">
    <source>
        <dbReference type="ARBA" id="ARBA00022881"/>
    </source>
</evidence>
<evidence type="ECO:0000256" key="2">
    <source>
        <dbReference type="ARBA" id="ARBA00022763"/>
    </source>
</evidence>
<dbReference type="SUPFAM" id="SSF82771">
    <property type="entry name" value="GIY-YIG endonuclease"/>
    <property type="match status" value="1"/>
</dbReference>
<comment type="function">
    <text evidence="7">The UvrABC repair system catalyzes the recognition and processing of DNA lesions. UvrC both incises the 5' and 3' sides of the lesion. The N-terminal half is responsible for the 3' incision and the C-terminal half is responsible for the 5' incision.</text>
</comment>
<dbReference type="SUPFAM" id="SSF46600">
    <property type="entry name" value="C-terminal UvrC-binding domain of UvrB"/>
    <property type="match status" value="1"/>
</dbReference>
<dbReference type="Gene3D" id="4.10.860.10">
    <property type="entry name" value="UVR domain"/>
    <property type="match status" value="1"/>
</dbReference>
<dbReference type="NCBIfam" id="TIGR00194">
    <property type="entry name" value="uvrC"/>
    <property type="match status" value="1"/>
</dbReference>
<dbReference type="NCBIfam" id="NF001824">
    <property type="entry name" value="PRK00558.1-5"/>
    <property type="match status" value="1"/>
</dbReference>
<dbReference type="InterPro" id="IPR004791">
    <property type="entry name" value="UvrC"/>
</dbReference>
<dbReference type="GO" id="GO:0009381">
    <property type="term" value="F:excinuclease ABC activity"/>
    <property type="evidence" value="ECO:0007669"/>
    <property type="project" value="UniProtKB-UniRule"/>
</dbReference>
<dbReference type="GO" id="GO:0009380">
    <property type="term" value="C:excinuclease repair complex"/>
    <property type="evidence" value="ECO:0007669"/>
    <property type="project" value="InterPro"/>
</dbReference>
<dbReference type="AlphaFoldDB" id="A0A1M5YJM7"/>
<dbReference type="SMART" id="SM00465">
    <property type="entry name" value="GIYc"/>
    <property type="match status" value="1"/>
</dbReference>
<evidence type="ECO:0000256" key="5">
    <source>
        <dbReference type="ARBA" id="ARBA00023204"/>
    </source>
</evidence>
<evidence type="ECO:0000259" key="8">
    <source>
        <dbReference type="PROSITE" id="PS50151"/>
    </source>
</evidence>